<dbReference type="RefSeq" id="WP_130450386.1">
    <property type="nucleotide sequence ID" value="NZ_SHLA01000001.1"/>
</dbReference>
<feature type="signal peptide" evidence="1">
    <location>
        <begin position="1"/>
        <end position="21"/>
    </location>
</feature>
<evidence type="ECO:0000256" key="1">
    <source>
        <dbReference type="SAM" id="SignalP"/>
    </source>
</evidence>
<dbReference type="AlphaFoldDB" id="A0A4Q8ACH7"/>
<dbReference type="InterPro" id="IPR006059">
    <property type="entry name" value="SBP"/>
</dbReference>
<protein>
    <submittedName>
        <fullName evidence="2">Carbohydrate ABC transporter substrate-binding protein (CUT1 family)</fullName>
    </submittedName>
</protein>
<evidence type="ECO:0000313" key="3">
    <source>
        <dbReference type="Proteomes" id="UP000292685"/>
    </source>
</evidence>
<proteinExistence type="predicted"/>
<dbReference type="Proteomes" id="UP000292685">
    <property type="component" value="Unassembled WGS sequence"/>
</dbReference>
<dbReference type="PROSITE" id="PS51257">
    <property type="entry name" value="PROKAR_LIPOPROTEIN"/>
    <property type="match status" value="1"/>
</dbReference>
<feature type="chain" id="PRO_5020315513" evidence="1">
    <location>
        <begin position="22"/>
        <end position="444"/>
    </location>
</feature>
<organism evidence="2 3">
    <name type="scientific">Zhihengliuella halotolerans</name>
    <dbReference type="NCBI Taxonomy" id="370736"/>
    <lineage>
        <taxon>Bacteria</taxon>
        <taxon>Bacillati</taxon>
        <taxon>Actinomycetota</taxon>
        <taxon>Actinomycetes</taxon>
        <taxon>Micrococcales</taxon>
        <taxon>Micrococcaceae</taxon>
        <taxon>Zhihengliuella</taxon>
    </lineage>
</organism>
<dbReference type="CDD" id="cd13585">
    <property type="entry name" value="PBP2_TMBP_like"/>
    <property type="match status" value="1"/>
</dbReference>
<dbReference type="Gene3D" id="3.40.190.10">
    <property type="entry name" value="Periplasmic binding protein-like II"/>
    <property type="match status" value="1"/>
</dbReference>
<reference evidence="2 3" key="1">
    <citation type="submission" date="2019-02" db="EMBL/GenBank/DDBJ databases">
        <title>Sequencing the genomes of 1000 actinobacteria strains.</title>
        <authorList>
            <person name="Klenk H.-P."/>
        </authorList>
    </citation>
    <scope>NUCLEOTIDE SEQUENCE [LARGE SCALE GENOMIC DNA]</scope>
    <source>
        <strain evidence="2 3">DSM 17364</strain>
    </source>
</reference>
<gene>
    <name evidence="2" type="ORF">EV380_1492</name>
</gene>
<dbReference type="InterPro" id="IPR050490">
    <property type="entry name" value="Bact_solute-bd_prot1"/>
</dbReference>
<dbReference type="OrthoDB" id="2510110at2"/>
<sequence length="444" mass="47004">MKTFKKLAAAAAIGALGLSLAACGGSDDGAVEGEVGGTIKYWATNQGTSVSHDEEVLAESIERFTEETGVEVDLEVIPWSDLYNRILTAVSSGEGPDVLNIGNTWAVSLQSSGAFMPWEGEALEAIGGEERFVGSSWATGGAEGEAPTSVPLYALSYSLYYNTEMFADAGIDAPPATWEEFVDVAQQLTLDTDDDGETDQWGVSLAGSSISNNSHAAFIRGLQHGGELYDAEGNPDFGNDGVVAGVNEWIQLMGENGVVSPSNAELVNGVEMVEEFAAGNAAMFFDQAPGKVLSARDMEDYQAAPVPMVTGDATGLEGTQSHVAGINISIFENSDNKASALEFVKHLTSDEEQVYLNSEYSSLPAITSAYDDEAFQSEEIQLKKEILADHAQPMPLYPSEGQMETLVGTAVKDLFARVAQGQDVTEEDVRKALENASSQMTAAG</sequence>
<keyword evidence="3" id="KW-1185">Reference proteome</keyword>
<name>A0A4Q8ACH7_9MICC</name>
<keyword evidence="1" id="KW-0732">Signal</keyword>
<dbReference type="PANTHER" id="PTHR43649">
    <property type="entry name" value="ARABINOSE-BINDING PROTEIN-RELATED"/>
    <property type="match status" value="1"/>
</dbReference>
<accession>A0A4Q8ACH7</accession>
<dbReference type="PANTHER" id="PTHR43649:SF12">
    <property type="entry name" value="DIACETYLCHITOBIOSE BINDING PROTEIN DASA"/>
    <property type="match status" value="1"/>
</dbReference>
<dbReference type="EMBL" id="SHLA01000001">
    <property type="protein sequence ID" value="RZU61910.1"/>
    <property type="molecule type" value="Genomic_DNA"/>
</dbReference>
<evidence type="ECO:0000313" key="2">
    <source>
        <dbReference type="EMBL" id="RZU61910.1"/>
    </source>
</evidence>
<comment type="caution">
    <text evidence="2">The sequence shown here is derived from an EMBL/GenBank/DDBJ whole genome shotgun (WGS) entry which is preliminary data.</text>
</comment>
<dbReference type="SUPFAM" id="SSF53850">
    <property type="entry name" value="Periplasmic binding protein-like II"/>
    <property type="match status" value="1"/>
</dbReference>
<dbReference type="Pfam" id="PF01547">
    <property type="entry name" value="SBP_bac_1"/>
    <property type="match status" value="1"/>
</dbReference>